<dbReference type="AlphaFoldDB" id="A0A7X5ZP69"/>
<dbReference type="RefSeq" id="WP_167166638.1">
    <property type="nucleotide sequence ID" value="NZ_JAAOYM010000001.1"/>
</dbReference>
<feature type="domain" description="Radical SAM core" evidence="5">
    <location>
        <begin position="45"/>
        <end position="297"/>
    </location>
</feature>
<dbReference type="Proteomes" id="UP000545493">
    <property type="component" value="Unassembled WGS sequence"/>
</dbReference>
<evidence type="ECO:0000256" key="4">
    <source>
        <dbReference type="ARBA" id="ARBA00023014"/>
    </source>
</evidence>
<dbReference type="CDD" id="cd21109">
    <property type="entry name" value="SPASM"/>
    <property type="match status" value="1"/>
</dbReference>
<dbReference type="EMBL" id="JAAOYM010000001">
    <property type="protein sequence ID" value="NIJ10493.1"/>
    <property type="molecule type" value="Genomic_DNA"/>
</dbReference>
<name>A0A7X5ZP69_9PSEU</name>
<keyword evidence="3" id="KW-0408">Iron</keyword>
<dbReference type="PANTHER" id="PTHR11228">
    <property type="entry name" value="RADICAL SAM DOMAIN PROTEIN"/>
    <property type="match status" value="1"/>
</dbReference>
<evidence type="ECO:0000256" key="2">
    <source>
        <dbReference type="ARBA" id="ARBA00022723"/>
    </source>
</evidence>
<dbReference type="Pfam" id="PF04055">
    <property type="entry name" value="Radical_SAM"/>
    <property type="match status" value="1"/>
</dbReference>
<evidence type="ECO:0000256" key="1">
    <source>
        <dbReference type="ARBA" id="ARBA00022691"/>
    </source>
</evidence>
<keyword evidence="2" id="KW-0479">Metal-binding</keyword>
<dbReference type="GO" id="GO:0051536">
    <property type="term" value="F:iron-sulfur cluster binding"/>
    <property type="evidence" value="ECO:0007669"/>
    <property type="project" value="UniProtKB-KW"/>
</dbReference>
<gene>
    <name evidence="6" type="ORF">FHU38_000837</name>
</gene>
<dbReference type="SFLD" id="SFLDG01067">
    <property type="entry name" value="SPASM/twitch_domain_containing"/>
    <property type="match status" value="1"/>
</dbReference>
<dbReference type="GO" id="GO:0046872">
    <property type="term" value="F:metal ion binding"/>
    <property type="evidence" value="ECO:0007669"/>
    <property type="project" value="UniProtKB-KW"/>
</dbReference>
<dbReference type="PANTHER" id="PTHR11228:SF7">
    <property type="entry name" value="PQQA PEPTIDE CYCLASE"/>
    <property type="match status" value="1"/>
</dbReference>
<dbReference type="InterPro" id="IPR058240">
    <property type="entry name" value="rSAM_sf"/>
</dbReference>
<dbReference type="PROSITE" id="PS51918">
    <property type="entry name" value="RADICAL_SAM"/>
    <property type="match status" value="1"/>
</dbReference>
<dbReference type="InterPro" id="IPR013785">
    <property type="entry name" value="Aldolase_TIM"/>
</dbReference>
<dbReference type="GO" id="GO:0003824">
    <property type="term" value="F:catalytic activity"/>
    <property type="evidence" value="ECO:0007669"/>
    <property type="project" value="InterPro"/>
</dbReference>
<proteinExistence type="predicted"/>
<accession>A0A7X5ZP69</accession>
<dbReference type="Pfam" id="PF13186">
    <property type="entry name" value="SPASM"/>
    <property type="match status" value="1"/>
</dbReference>
<comment type="caution">
    <text evidence="6">The sequence shown here is derived from an EMBL/GenBank/DDBJ whole genome shotgun (WGS) entry which is preliminary data.</text>
</comment>
<dbReference type="InterPro" id="IPR050377">
    <property type="entry name" value="Radical_SAM_PqqE_MftC-like"/>
</dbReference>
<dbReference type="SFLD" id="SFLDS00029">
    <property type="entry name" value="Radical_SAM"/>
    <property type="match status" value="1"/>
</dbReference>
<reference evidence="6 7" key="1">
    <citation type="submission" date="2020-03" db="EMBL/GenBank/DDBJ databases">
        <title>Sequencing the genomes of 1000 actinobacteria strains.</title>
        <authorList>
            <person name="Klenk H.-P."/>
        </authorList>
    </citation>
    <scope>NUCLEOTIDE SEQUENCE [LARGE SCALE GENOMIC DNA]</scope>
    <source>
        <strain evidence="6 7">DSM 45685</strain>
    </source>
</reference>
<evidence type="ECO:0000313" key="6">
    <source>
        <dbReference type="EMBL" id="NIJ10493.1"/>
    </source>
</evidence>
<dbReference type="InterPro" id="IPR023885">
    <property type="entry name" value="4Fe4S-binding_SPASM_dom"/>
</dbReference>
<keyword evidence="1" id="KW-0949">S-adenosyl-L-methionine</keyword>
<evidence type="ECO:0000259" key="5">
    <source>
        <dbReference type="PROSITE" id="PS51918"/>
    </source>
</evidence>
<evidence type="ECO:0000256" key="3">
    <source>
        <dbReference type="ARBA" id="ARBA00023004"/>
    </source>
</evidence>
<dbReference type="Gene3D" id="3.20.20.70">
    <property type="entry name" value="Aldolase class I"/>
    <property type="match status" value="1"/>
</dbReference>
<dbReference type="InterPro" id="IPR007197">
    <property type="entry name" value="rSAM"/>
</dbReference>
<evidence type="ECO:0000313" key="7">
    <source>
        <dbReference type="Proteomes" id="UP000545493"/>
    </source>
</evidence>
<dbReference type="CDD" id="cd01335">
    <property type="entry name" value="Radical_SAM"/>
    <property type="match status" value="1"/>
</dbReference>
<organism evidence="6 7">
    <name type="scientific">Saccharomonospora amisosensis</name>
    <dbReference type="NCBI Taxonomy" id="1128677"/>
    <lineage>
        <taxon>Bacteria</taxon>
        <taxon>Bacillati</taxon>
        <taxon>Actinomycetota</taxon>
        <taxon>Actinomycetes</taxon>
        <taxon>Pseudonocardiales</taxon>
        <taxon>Pseudonocardiaceae</taxon>
        <taxon>Saccharomonospora</taxon>
    </lineage>
</organism>
<keyword evidence="7" id="KW-1185">Reference proteome</keyword>
<dbReference type="SUPFAM" id="SSF102114">
    <property type="entry name" value="Radical SAM enzymes"/>
    <property type="match status" value="1"/>
</dbReference>
<keyword evidence="4" id="KW-0411">Iron-sulfur</keyword>
<sequence>MSERWPLPEQVGRWGSAAEFSSQRAEAGQWVFWQDRFDLVLAGRYHEVVPLHVELSPTFLCNFACPWCSCRSAREEWSEDDVFRHPRSTPLTVMRMPRLERVVDHLADHGVEVMWVGGEPTMNPLLYPAAARAHERGVNQCLFTNGSLFRPDQAASLFDSDLVFIRVSLNAVTPEVHQRHHDYDPRRPHWQRVLDNLALLAELRAEERSRTLVGVSIVVDRNNADDILPTARFLSGLCTGERDGRIDYVIMRPAFPIVGAQVDVDRATVDAFLREAAPGSETRRLLADAGIEVVVPDASVGVVDAMPDDDLGCLAAGWFGEVTPSGDMLPCSDLYGDPGFYIGNIANDSLTDIWASDRRRAVLGEVRRGRCPSTRCPENGRGHHLNRAFRQVETFRRSDRLNEVARWAEDLRRVLPVPEHSFFL</sequence>
<protein>
    <submittedName>
        <fullName evidence="6">Radical SAM protein with 4Fe4S-binding SPASM domain</fullName>
    </submittedName>
</protein>